<dbReference type="GO" id="GO:0003677">
    <property type="term" value="F:DNA binding"/>
    <property type="evidence" value="ECO:0007669"/>
    <property type="project" value="InterPro"/>
</dbReference>
<dbReference type="CDD" id="cd00796">
    <property type="entry name" value="INT_Rci_Hp1_C"/>
    <property type="match status" value="1"/>
</dbReference>
<dbReference type="Pfam" id="PF00589">
    <property type="entry name" value="Phage_integrase"/>
    <property type="match status" value="1"/>
</dbReference>
<dbReference type="SUPFAM" id="SSF56349">
    <property type="entry name" value="DNA breaking-rejoining enzymes"/>
    <property type="match status" value="1"/>
</dbReference>
<keyword evidence="1" id="KW-0229">DNA integration</keyword>
<dbReference type="InterPro" id="IPR013762">
    <property type="entry name" value="Integrase-like_cat_sf"/>
</dbReference>
<evidence type="ECO:0000313" key="6">
    <source>
        <dbReference type="Proteomes" id="UP000035086"/>
    </source>
</evidence>
<dbReference type="GO" id="GO:0006310">
    <property type="term" value="P:DNA recombination"/>
    <property type="evidence" value="ECO:0007669"/>
    <property type="project" value="UniProtKB-KW"/>
</dbReference>
<dbReference type="PROSITE" id="PS51898">
    <property type="entry name" value="TYR_RECOMBINASE"/>
    <property type="match status" value="1"/>
</dbReference>
<evidence type="ECO:0000256" key="1">
    <source>
        <dbReference type="ARBA" id="ARBA00022908"/>
    </source>
</evidence>
<accession>A0AAJ4Z909</accession>
<sequence length="379" mass="43194">MGTITVRERKDKSIGYTAQIRLKRGGRVAYTEAKTFDRRQAAVAWIVKREKELARPGGIEAAARVDPLFSEVIEKYIRESIKKIGRTKAQVLNAVARAPIGEKRCSELGSTDYVDFAKSLDVLPQTASNYMSHIGAVVNVARPAWGYPLSEQALKDARRVLSHLGHTGKSAKRERRVRFAELDLLLEHFVGIRQRHPNSVPMQYIVPFAIFSTRRQEEIVTIKWSNLDRDGSRILVRDMKHPGQKIGNDIWCDLPPEAMRILSAIPQHEGEDRIFPHTTDAVGAAFTRACQFLQIQDLRFHDLRHEGTSWLFEQGLSIPRVAAVTGHRSWTSLKRYTHIRETGNRFADWSWLERLAPSVYASRGEHPSIIDVPYQELTR</sequence>
<keyword evidence="6" id="KW-1185">Reference proteome</keyword>
<dbReference type="InterPro" id="IPR011010">
    <property type="entry name" value="DNA_brk_join_enz"/>
</dbReference>
<evidence type="ECO:0000259" key="3">
    <source>
        <dbReference type="PROSITE" id="PS51898"/>
    </source>
</evidence>
<evidence type="ECO:0000313" key="7">
    <source>
        <dbReference type="Proteomes" id="UP000254589"/>
    </source>
</evidence>
<dbReference type="AlphaFoldDB" id="A0AAJ4Z909"/>
<feature type="domain" description="Tyr recombinase" evidence="3">
    <location>
        <begin position="172"/>
        <end position="351"/>
    </location>
</feature>
<name>A0AAJ4Z909_PANPU</name>
<protein>
    <submittedName>
        <fullName evidence="5">Site-specific recombinase XerD</fullName>
    </submittedName>
</protein>
<organism evidence="5 7">
    <name type="scientific">Pandoraea pulmonicola</name>
    <dbReference type="NCBI Taxonomy" id="93221"/>
    <lineage>
        <taxon>Bacteria</taxon>
        <taxon>Pseudomonadati</taxon>
        <taxon>Pseudomonadota</taxon>
        <taxon>Betaproteobacteria</taxon>
        <taxon>Burkholderiales</taxon>
        <taxon>Burkholderiaceae</taxon>
        <taxon>Pandoraea</taxon>
    </lineage>
</organism>
<dbReference type="PANTHER" id="PTHR30349:SF94">
    <property type="entry name" value="INTEGRASE_RECOMBINASE HI_1414-RELATED"/>
    <property type="match status" value="1"/>
</dbReference>
<dbReference type="PANTHER" id="PTHR30349">
    <property type="entry name" value="PHAGE INTEGRASE-RELATED"/>
    <property type="match status" value="1"/>
</dbReference>
<dbReference type="Gene3D" id="1.10.443.10">
    <property type="entry name" value="Intergrase catalytic core"/>
    <property type="match status" value="1"/>
</dbReference>
<dbReference type="InterPro" id="IPR050090">
    <property type="entry name" value="Tyrosine_recombinase_XerCD"/>
</dbReference>
<dbReference type="EMBL" id="CP010310">
    <property type="protein sequence ID" value="APD13439.1"/>
    <property type="molecule type" value="Genomic_DNA"/>
</dbReference>
<dbReference type="GO" id="GO:0015074">
    <property type="term" value="P:DNA integration"/>
    <property type="evidence" value="ECO:0007669"/>
    <property type="project" value="UniProtKB-KW"/>
</dbReference>
<reference evidence="4" key="2">
    <citation type="submission" date="2016-11" db="EMBL/GenBank/DDBJ databases">
        <title>Complete Genome Sequencing of Pandoraea pulmonicola DSM 16583.</title>
        <authorList>
            <person name="Chan K.-G."/>
        </authorList>
    </citation>
    <scope>NUCLEOTIDE SEQUENCE</scope>
    <source>
        <strain evidence="4">DSM 16583</strain>
    </source>
</reference>
<proteinExistence type="predicted"/>
<gene>
    <name evidence="5" type="ORF">NCTC13159_00434</name>
    <name evidence="4" type="ORF">RO07_18895</name>
</gene>
<reference evidence="5 7" key="3">
    <citation type="submission" date="2018-06" db="EMBL/GenBank/DDBJ databases">
        <authorList>
            <consortium name="Pathogen Informatics"/>
            <person name="Doyle S."/>
        </authorList>
    </citation>
    <scope>NUCLEOTIDE SEQUENCE [LARGE SCALE GENOMIC DNA]</scope>
    <source>
        <strain evidence="5 7">NCTC13159</strain>
    </source>
</reference>
<dbReference type="InterPro" id="IPR002104">
    <property type="entry name" value="Integrase_catalytic"/>
</dbReference>
<dbReference type="Proteomes" id="UP000254589">
    <property type="component" value="Unassembled WGS sequence"/>
</dbReference>
<dbReference type="EMBL" id="UGSJ01000001">
    <property type="protein sequence ID" value="SUA88977.1"/>
    <property type="molecule type" value="Genomic_DNA"/>
</dbReference>
<keyword evidence="2" id="KW-0233">DNA recombination</keyword>
<evidence type="ECO:0000313" key="4">
    <source>
        <dbReference type="EMBL" id="APD13439.1"/>
    </source>
</evidence>
<evidence type="ECO:0000256" key="2">
    <source>
        <dbReference type="ARBA" id="ARBA00023172"/>
    </source>
</evidence>
<dbReference type="KEGG" id="ppul:RO07_18895"/>
<dbReference type="RefSeq" id="WP_072637013.1">
    <property type="nucleotide sequence ID" value="NZ_CP010310.2"/>
</dbReference>
<reference evidence="6" key="1">
    <citation type="submission" date="2014-12" db="EMBL/GenBank/DDBJ databases">
        <title>Complete Genome Sequencing of Pandoraea pulmonicola DSM 16583.</title>
        <authorList>
            <person name="Chan K.-G."/>
        </authorList>
    </citation>
    <scope>NUCLEOTIDE SEQUENCE [LARGE SCALE GENOMIC DNA]</scope>
    <source>
        <strain evidence="6">DSM 16583</strain>
    </source>
</reference>
<dbReference type="Proteomes" id="UP000035086">
    <property type="component" value="Chromosome"/>
</dbReference>
<evidence type="ECO:0000313" key="5">
    <source>
        <dbReference type="EMBL" id="SUA88977.1"/>
    </source>
</evidence>